<dbReference type="GO" id="GO:0022857">
    <property type="term" value="F:transmembrane transporter activity"/>
    <property type="evidence" value="ECO:0007669"/>
    <property type="project" value="InterPro"/>
</dbReference>
<evidence type="ECO:0000256" key="6">
    <source>
        <dbReference type="SAM" id="MobiDB-lite"/>
    </source>
</evidence>
<dbReference type="Pfam" id="PF07690">
    <property type="entry name" value="MFS_1"/>
    <property type="match status" value="1"/>
</dbReference>
<dbReference type="Gene3D" id="1.20.1250.20">
    <property type="entry name" value="MFS general substrate transporter like domains"/>
    <property type="match status" value="1"/>
</dbReference>
<feature type="transmembrane region" description="Helical" evidence="7">
    <location>
        <begin position="605"/>
        <end position="626"/>
    </location>
</feature>
<evidence type="ECO:0000256" key="5">
    <source>
        <dbReference type="ARBA" id="ARBA00023136"/>
    </source>
</evidence>
<name>A0A6P8Z766_THRPL</name>
<reference evidence="10" key="1">
    <citation type="submission" date="2025-08" db="UniProtKB">
        <authorList>
            <consortium name="RefSeq"/>
        </authorList>
    </citation>
    <scope>IDENTIFICATION</scope>
    <source>
        <tissue evidence="10">Total insect</tissue>
    </source>
</reference>
<protein>
    <submittedName>
        <fullName evidence="10">Uncharacterized protein LOC117646076 isoform X1</fullName>
    </submittedName>
</protein>
<feature type="transmembrane region" description="Helical" evidence="7">
    <location>
        <begin position="688"/>
        <end position="715"/>
    </location>
</feature>
<gene>
    <name evidence="10" type="primary">LOC117646076</name>
</gene>
<feature type="region of interest" description="Disordered" evidence="6">
    <location>
        <begin position="759"/>
        <end position="784"/>
    </location>
</feature>
<evidence type="ECO:0000313" key="9">
    <source>
        <dbReference type="Proteomes" id="UP000515158"/>
    </source>
</evidence>
<dbReference type="PANTHER" id="PTHR23511">
    <property type="entry name" value="SYNAPTIC VESICLE GLYCOPROTEIN 2"/>
    <property type="match status" value="1"/>
</dbReference>
<evidence type="ECO:0000256" key="2">
    <source>
        <dbReference type="ARBA" id="ARBA00022448"/>
    </source>
</evidence>
<evidence type="ECO:0000256" key="7">
    <source>
        <dbReference type="SAM" id="Phobius"/>
    </source>
</evidence>
<keyword evidence="3 7" id="KW-0812">Transmembrane</keyword>
<dbReference type="AlphaFoldDB" id="A0A6P8Z766"/>
<evidence type="ECO:0000259" key="8">
    <source>
        <dbReference type="PROSITE" id="PS50850"/>
    </source>
</evidence>
<dbReference type="InParanoid" id="A0A6P8Z766"/>
<sequence>MFSGTLLRLSLSTFRMRSTARALDRVSDAARPDRALSASVPGERVGHPSDRRIKASTAPALAISRVTFPNCGPRFACTRLAENETRCSLVFVFERNDVLQHPASRPETGAATPLVVIDCLRLYCRLPPPPSSVRAARGRRHHQTRSSECRRRRTGVRLFLTHCGGVQREAAKRHGPASAPRRGARAPRACPPCATRFYPEGTPTHRIRRHEKANVKSDAAADFETAIDATGCGLFSYGILVTAGLIFLTSGLQNGINAYILPAAKCDFDLSSAQMGALNAFFLAGGMVSSYVWGILGDALGRRPVMVFALVADALCTLCSTLSQSYASFAAFRFVSGALIGGPASLAFLYVGEFVPARKRTSYSLIVGGFWTVSWIILPGLAWLVLPQPWEVRALGLTFNSWRVMLSLIAAPTLVSAALAMRFPETPKFLMSQGRLKEALAVLTGIYVTNTGRAGDEYPIASLALAGDDSAGVAEVDAAPELSVKSVAAVARRKLSEAMTLFRVPVLARTALVCAIVFANMFSYYGLVLWLPELFNRFEVHYALHPDQTTTVCQLSQTWAAEQVEMQQMKMNSTSIEAAEQNLTDAANATSAGCNAAEAVNEAVFLKTLIISGVCLVANVVAALLAPAVGRRALPLVLNVASGALAAAIYFVDSTTGNLVVASLFQALVGNANTAINGFMVDIFPPRVSAFGVCSAILAGRVGAAVSNLVLGSLLDISCEVPIFLIAGTVIVGGVLCIFVQPPWSNPKDEEVNGSMVLPASRQEHQQKSSAHLTDVQEPAALPV</sequence>
<evidence type="ECO:0000256" key="4">
    <source>
        <dbReference type="ARBA" id="ARBA00022989"/>
    </source>
</evidence>
<dbReference type="InterPro" id="IPR005829">
    <property type="entry name" value="Sugar_transporter_CS"/>
</dbReference>
<dbReference type="RefSeq" id="XP_034242647.1">
    <property type="nucleotide sequence ID" value="XM_034386756.1"/>
</dbReference>
<keyword evidence="9" id="KW-1185">Reference proteome</keyword>
<feature type="transmembrane region" description="Helical" evidence="7">
    <location>
        <begin position="363"/>
        <end position="384"/>
    </location>
</feature>
<dbReference type="OrthoDB" id="3936150at2759"/>
<dbReference type="InterPro" id="IPR011701">
    <property type="entry name" value="MFS"/>
</dbReference>
<feature type="transmembrane region" description="Helical" evidence="7">
    <location>
        <begin position="633"/>
        <end position="652"/>
    </location>
</feature>
<dbReference type="SUPFAM" id="SSF103473">
    <property type="entry name" value="MFS general substrate transporter"/>
    <property type="match status" value="1"/>
</dbReference>
<comment type="subcellular location">
    <subcellularLocation>
        <location evidence="1">Membrane</location>
        <topology evidence="1">Multi-pass membrane protein</topology>
    </subcellularLocation>
</comment>
<keyword evidence="4 7" id="KW-1133">Transmembrane helix</keyword>
<feature type="transmembrane region" description="Helical" evidence="7">
    <location>
        <begin position="721"/>
        <end position="740"/>
    </location>
</feature>
<dbReference type="PANTHER" id="PTHR23511:SF38">
    <property type="entry name" value="SYNAPTIC VESICLE 2-RELATED PROTEIN-LIKE PROTEIN"/>
    <property type="match status" value="1"/>
</dbReference>
<keyword evidence="5 7" id="KW-0472">Membrane</keyword>
<dbReference type="PROSITE" id="PS50850">
    <property type="entry name" value="MFS"/>
    <property type="match status" value="1"/>
</dbReference>
<dbReference type="InterPro" id="IPR020846">
    <property type="entry name" value="MFS_dom"/>
</dbReference>
<dbReference type="Proteomes" id="UP000515158">
    <property type="component" value="Unplaced"/>
</dbReference>
<dbReference type="GO" id="GO:0016020">
    <property type="term" value="C:membrane"/>
    <property type="evidence" value="ECO:0007669"/>
    <property type="project" value="UniProtKB-SubCell"/>
</dbReference>
<feature type="transmembrane region" description="Helical" evidence="7">
    <location>
        <begin position="275"/>
        <end position="293"/>
    </location>
</feature>
<dbReference type="GeneID" id="117646076"/>
<organism evidence="10">
    <name type="scientific">Thrips palmi</name>
    <name type="common">Melon thrips</name>
    <dbReference type="NCBI Taxonomy" id="161013"/>
    <lineage>
        <taxon>Eukaryota</taxon>
        <taxon>Metazoa</taxon>
        <taxon>Ecdysozoa</taxon>
        <taxon>Arthropoda</taxon>
        <taxon>Hexapoda</taxon>
        <taxon>Insecta</taxon>
        <taxon>Pterygota</taxon>
        <taxon>Neoptera</taxon>
        <taxon>Paraneoptera</taxon>
        <taxon>Thysanoptera</taxon>
        <taxon>Terebrantia</taxon>
        <taxon>Thripoidea</taxon>
        <taxon>Thripidae</taxon>
        <taxon>Thrips</taxon>
    </lineage>
</organism>
<feature type="transmembrane region" description="Helical" evidence="7">
    <location>
        <begin position="329"/>
        <end position="351"/>
    </location>
</feature>
<dbReference type="InterPro" id="IPR036259">
    <property type="entry name" value="MFS_trans_sf"/>
</dbReference>
<feature type="transmembrane region" description="Helical" evidence="7">
    <location>
        <begin position="506"/>
        <end position="527"/>
    </location>
</feature>
<accession>A0A6P8Z766</accession>
<keyword evidence="2" id="KW-0813">Transport</keyword>
<evidence type="ECO:0000256" key="3">
    <source>
        <dbReference type="ARBA" id="ARBA00022692"/>
    </source>
</evidence>
<evidence type="ECO:0000313" key="10">
    <source>
        <dbReference type="RefSeq" id="XP_034242647.1"/>
    </source>
</evidence>
<feature type="domain" description="Major facilitator superfamily (MFS) profile" evidence="8">
    <location>
        <begin position="239"/>
        <end position="745"/>
    </location>
</feature>
<feature type="transmembrane region" description="Helical" evidence="7">
    <location>
        <begin position="404"/>
        <end position="423"/>
    </location>
</feature>
<proteinExistence type="predicted"/>
<dbReference type="KEGG" id="tpal:117646076"/>
<evidence type="ECO:0000256" key="1">
    <source>
        <dbReference type="ARBA" id="ARBA00004141"/>
    </source>
</evidence>
<dbReference type="PROSITE" id="PS00217">
    <property type="entry name" value="SUGAR_TRANSPORT_2"/>
    <property type="match status" value="1"/>
</dbReference>
<feature type="transmembrane region" description="Helical" evidence="7">
    <location>
        <begin position="305"/>
        <end position="323"/>
    </location>
</feature>